<dbReference type="EMBL" id="JAGGKO010000003">
    <property type="protein sequence ID" value="MBP1955105.1"/>
    <property type="molecule type" value="Genomic_DNA"/>
</dbReference>
<proteinExistence type="predicted"/>
<comment type="caution">
    <text evidence="2">The sequence shown here is derived from an EMBL/GenBank/DDBJ whole genome shotgun (WGS) entry which is preliminary data.</text>
</comment>
<dbReference type="Proteomes" id="UP000765891">
    <property type="component" value="Unassembled WGS sequence"/>
</dbReference>
<reference evidence="2" key="2">
    <citation type="submission" date="2020-09" db="EMBL/GenBank/DDBJ databases">
        <authorList>
            <person name="Sun Q."/>
            <person name="Ohkuma M."/>
        </authorList>
    </citation>
    <scope>NUCLEOTIDE SEQUENCE</scope>
    <source>
        <strain evidence="2">JCM 16108</strain>
    </source>
</reference>
<evidence type="ECO:0000259" key="1">
    <source>
        <dbReference type="Pfam" id="PF25912"/>
    </source>
</evidence>
<protein>
    <recommendedName>
        <fullName evidence="1">DUF7964 domain-containing protein</fullName>
    </recommendedName>
</protein>
<dbReference type="AlphaFoldDB" id="A0A830G077"/>
<name>A0A830G077_9EURY</name>
<evidence type="ECO:0000313" key="3">
    <source>
        <dbReference type="EMBL" id="MBP1955105.1"/>
    </source>
</evidence>
<dbReference type="EMBL" id="BMOO01000004">
    <property type="protein sequence ID" value="GGM68908.1"/>
    <property type="molecule type" value="Genomic_DNA"/>
</dbReference>
<dbReference type="Pfam" id="PF25912">
    <property type="entry name" value="DUF7964"/>
    <property type="match status" value="1"/>
</dbReference>
<reference evidence="2" key="1">
    <citation type="journal article" date="2014" name="Int. J. Syst. Evol. Microbiol.">
        <title>Complete genome sequence of Corynebacterium casei LMG S-19264T (=DSM 44701T), isolated from a smear-ripened cheese.</title>
        <authorList>
            <consortium name="US DOE Joint Genome Institute (JGI-PGF)"/>
            <person name="Walter F."/>
            <person name="Albersmeier A."/>
            <person name="Kalinowski J."/>
            <person name="Ruckert C."/>
        </authorList>
    </citation>
    <scope>NUCLEOTIDE SEQUENCE</scope>
    <source>
        <strain evidence="2">JCM 16108</strain>
    </source>
</reference>
<organism evidence="2 4">
    <name type="scientific">Halarchaeum rubridurum</name>
    <dbReference type="NCBI Taxonomy" id="489911"/>
    <lineage>
        <taxon>Archaea</taxon>
        <taxon>Methanobacteriati</taxon>
        <taxon>Methanobacteriota</taxon>
        <taxon>Stenosarchaea group</taxon>
        <taxon>Halobacteria</taxon>
        <taxon>Halobacteriales</taxon>
        <taxon>Halobacteriaceae</taxon>
    </lineage>
</organism>
<dbReference type="RefSeq" id="WP_188872281.1">
    <property type="nucleotide sequence ID" value="NZ_BMOO01000004.1"/>
</dbReference>
<sequence length="140" mass="15338">MAFESLPARPLSHDEVMALSASGRFADVRPVNAFHYPERETQLITAIVFVTESGLRAVDYDPAAREWRVVREEPLDGPEDITDVPDALLGDVQAEIEQRVSELEDAGVVGATAARDDTTEVRDATSLGSVLYDQYTDDDA</sequence>
<keyword evidence="4" id="KW-1185">Reference proteome</keyword>
<feature type="domain" description="DUF7964" evidence="1">
    <location>
        <begin position="3"/>
        <end position="87"/>
    </location>
</feature>
<accession>A0A830G077</accession>
<dbReference type="Proteomes" id="UP000614609">
    <property type="component" value="Unassembled WGS sequence"/>
</dbReference>
<dbReference type="InterPro" id="IPR058270">
    <property type="entry name" value="DUF7964"/>
</dbReference>
<dbReference type="OrthoDB" id="258623at2157"/>
<evidence type="ECO:0000313" key="2">
    <source>
        <dbReference type="EMBL" id="GGM68908.1"/>
    </source>
</evidence>
<reference evidence="3" key="3">
    <citation type="submission" date="2021-03" db="EMBL/GenBank/DDBJ databases">
        <title>Genomic Encyclopedia of Type Strains, Phase IV (KMG-IV): sequencing the most valuable type-strain genomes for metagenomic binning, comparative biology and taxonomic classification.</title>
        <authorList>
            <person name="Goeker M."/>
        </authorList>
    </citation>
    <scope>NUCLEOTIDE SEQUENCE</scope>
    <source>
        <strain evidence="3">DSM 22443</strain>
    </source>
</reference>
<evidence type="ECO:0000313" key="4">
    <source>
        <dbReference type="Proteomes" id="UP000614609"/>
    </source>
</evidence>
<gene>
    <name evidence="2" type="ORF">GCM10009017_18900</name>
    <name evidence="3" type="ORF">J2752_002017</name>
</gene>